<feature type="non-terminal residue" evidence="1">
    <location>
        <position position="1"/>
    </location>
</feature>
<accession>A0ACA9Q3A9</accession>
<keyword evidence="2" id="KW-1185">Reference proteome</keyword>
<proteinExistence type="predicted"/>
<evidence type="ECO:0000313" key="2">
    <source>
        <dbReference type="Proteomes" id="UP000789702"/>
    </source>
</evidence>
<reference evidence="1" key="1">
    <citation type="submission" date="2021-06" db="EMBL/GenBank/DDBJ databases">
        <authorList>
            <person name="Kallberg Y."/>
            <person name="Tangrot J."/>
            <person name="Rosling A."/>
        </authorList>
    </citation>
    <scope>NUCLEOTIDE SEQUENCE</scope>
    <source>
        <strain evidence="1">IL203A</strain>
    </source>
</reference>
<organism evidence="1 2">
    <name type="scientific">Dentiscutata heterogama</name>
    <dbReference type="NCBI Taxonomy" id="1316150"/>
    <lineage>
        <taxon>Eukaryota</taxon>
        <taxon>Fungi</taxon>
        <taxon>Fungi incertae sedis</taxon>
        <taxon>Mucoromycota</taxon>
        <taxon>Glomeromycotina</taxon>
        <taxon>Glomeromycetes</taxon>
        <taxon>Diversisporales</taxon>
        <taxon>Gigasporaceae</taxon>
        <taxon>Dentiscutata</taxon>
    </lineage>
</organism>
<protein>
    <submittedName>
        <fullName evidence="1">12506_t:CDS:1</fullName>
    </submittedName>
</protein>
<dbReference type="Proteomes" id="UP000789702">
    <property type="component" value="Unassembled WGS sequence"/>
</dbReference>
<evidence type="ECO:0000313" key="1">
    <source>
        <dbReference type="EMBL" id="CAG8733818.1"/>
    </source>
</evidence>
<feature type="non-terminal residue" evidence="1">
    <location>
        <position position="46"/>
    </location>
</feature>
<comment type="caution">
    <text evidence="1">The sequence shown here is derived from an EMBL/GenBank/DDBJ whole genome shotgun (WGS) entry which is preliminary data.</text>
</comment>
<name>A0ACA9Q3A9_9GLOM</name>
<dbReference type="EMBL" id="CAJVPU010037997">
    <property type="protein sequence ID" value="CAG8733818.1"/>
    <property type="molecule type" value="Genomic_DNA"/>
</dbReference>
<sequence length="46" mass="4970">WCLICDASVQTAEINARSLSVKSIRILLKVASPIIALIDELSSKSL</sequence>
<gene>
    <name evidence="1" type="ORF">DHETER_LOCUS13607</name>
</gene>